<proteinExistence type="predicted"/>
<dbReference type="AlphaFoldDB" id="A0AAW4I0B7"/>
<dbReference type="Proteomes" id="UP000775627">
    <property type="component" value="Unassembled WGS sequence"/>
</dbReference>
<gene>
    <name evidence="1" type="ORF">FME64_29025</name>
    <name evidence="2" type="ORF">FME64_29080</name>
    <name evidence="3" type="ORF">FME64_30975</name>
    <name evidence="4" type="ORF">FME64_31110</name>
</gene>
<evidence type="ECO:0000313" key="3">
    <source>
        <dbReference type="EMBL" id="MBN9901668.1"/>
    </source>
</evidence>
<evidence type="ECO:0000313" key="1">
    <source>
        <dbReference type="EMBL" id="MBN9901334.1"/>
    </source>
</evidence>
<dbReference type="EMBL" id="VIXF01000009">
    <property type="protein sequence ID" value="MBN9901668.1"/>
    <property type="molecule type" value="Genomic_DNA"/>
</dbReference>
<evidence type="ECO:0000313" key="2">
    <source>
        <dbReference type="EMBL" id="MBN9901345.1"/>
    </source>
</evidence>
<evidence type="ECO:0000313" key="4">
    <source>
        <dbReference type="EMBL" id="MBN9901690.1"/>
    </source>
</evidence>
<dbReference type="RefSeq" id="WP_206905954.1">
    <property type="nucleotide sequence ID" value="NZ_VIXF01000004.1"/>
</dbReference>
<sequence>MNFQGDCFIDEIENIARKLEWISISSLNIYVYTDKAQSYIASYSFVYINKGLSFHLLLLSRQNNHEAPTNASITLGIDFVMNYQEIVLIKEL</sequence>
<reference evidence="2" key="1">
    <citation type="submission" date="2019-07" db="EMBL/GenBank/DDBJ databases">
        <authorList>
            <person name="Lazarte J.N."/>
            <person name="Poliero A."/>
            <person name="Beron C."/>
        </authorList>
    </citation>
    <scope>NUCLEOTIDE SEQUENCE</scope>
    <source>
        <strain evidence="2">FCC7</strain>
    </source>
</reference>
<dbReference type="EMBL" id="VIXF01000004">
    <property type="protein sequence ID" value="MBN9901334.1"/>
    <property type="molecule type" value="Genomic_DNA"/>
</dbReference>
<dbReference type="EMBL" id="VIXF01000005">
    <property type="protein sequence ID" value="MBN9901345.1"/>
    <property type="molecule type" value="Genomic_DNA"/>
</dbReference>
<name>A0AAW4I0B7_BACTU</name>
<reference evidence="2" key="2">
    <citation type="journal article" date="2021" name="J. Invertebr. Pathol.">
        <title>Molecular characterization of a Bacillus thuringiensis strain from Argentina, toxic against Lepidoptera and Coleoptera, based on its whole-genome and Cry protein analysis.</title>
        <authorList>
            <person name="Nicolas Lazarte J."/>
            <person name="Pia Valacco M."/>
            <person name="Moreno S."/>
            <person name="Salerno G.L."/>
            <person name="Beron C.M."/>
        </authorList>
    </citation>
    <scope>NUCLEOTIDE SEQUENCE</scope>
    <source>
        <strain evidence="2">FCC7</strain>
    </source>
</reference>
<protein>
    <submittedName>
        <fullName evidence="2">Uncharacterized protein</fullName>
    </submittedName>
</protein>
<comment type="caution">
    <text evidence="2">The sequence shown here is derived from an EMBL/GenBank/DDBJ whole genome shotgun (WGS) entry which is preliminary data.</text>
</comment>
<accession>A0AAW4I0B7</accession>
<organism evidence="2 5">
    <name type="scientific">Bacillus thuringiensis</name>
    <dbReference type="NCBI Taxonomy" id="1428"/>
    <lineage>
        <taxon>Bacteria</taxon>
        <taxon>Bacillati</taxon>
        <taxon>Bacillota</taxon>
        <taxon>Bacilli</taxon>
        <taxon>Bacillales</taxon>
        <taxon>Bacillaceae</taxon>
        <taxon>Bacillus</taxon>
        <taxon>Bacillus cereus group</taxon>
    </lineage>
</organism>
<dbReference type="EMBL" id="VIXF01000009">
    <property type="protein sequence ID" value="MBN9901690.1"/>
    <property type="molecule type" value="Genomic_DNA"/>
</dbReference>
<evidence type="ECO:0000313" key="5">
    <source>
        <dbReference type="Proteomes" id="UP000775627"/>
    </source>
</evidence>